<dbReference type="Proteomes" id="UP000185860">
    <property type="component" value="Unassembled WGS sequence"/>
</dbReference>
<gene>
    <name evidence="1" type="ORF">NIES2119_13295</name>
</gene>
<protein>
    <submittedName>
        <fullName evidence="1">Uncharacterized protein</fullName>
    </submittedName>
</protein>
<dbReference type="EMBL" id="MRCE01000011">
    <property type="protein sequence ID" value="OKH37674.1"/>
    <property type="molecule type" value="Genomic_DNA"/>
</dbReference>
<organism evidence="1 2">
    <name type="scientific">[Phormidium ambiguum] IAM M-71</name>
    <dbReference type="NCBI Taxonomy" id="454136"/>
    <lineage>
        <taxon>Bacteria</taxon>
        <taxon>Bacillati</taxon>
        <taxon>Cyanobacteriota</taxon>
        <taxon>Cyanophyceae</taxon>
        <taxon>Oscillatoriophycideae</taxon>
        <taxon>Aerosakkonematales</taxon>
        <taxon>Aerosakkonemataceae</taxon>
        <taxon>Floridanema</taxon>
    </lineage>
</organism>
<comment type="caution">
    <text evidence="1">The sequence shown here is derived from an EMBL/GenBank/DDBJ whole genome shotgun (WGS) entry which is preliminary data.</text>
</comment>
<evidence type="ECO:0000313" key="2">
    <source>
        <dbReference type="Proteomes" id="UP000185860"/>
    </source>
</evidence>
<dbReference type="STRING" id="454136.NIES2119_13295"/>
<dbReference type="AlphaFoldDB" id="A0A1U7IKJ5"/>
<name>A0A1U7IKJ5_9CYAN</name>
<proteinExistence type="predicted"/>
<sequence>MIKESYFAFLGVFLSYNYYNGAVKENFIFVNIPIFKIIDLKRQKNNPESHKNKIFLVKLAKFKVF</sequence>
<reference evidence="1 2" key="1">
    <citation type="submission" date="2016-11" db="EMBL/GenBank/DDBJ databases">
        <title>Draft Genome Sequences of Nine Cyanobacterial Strains from Diverse Habitats.</title>
        <authorList>
            <person name="Zhu T."/>
            <person name="Hou S."/>
            <person name="Lu X."/>
            <person name="Hess W.R."/>
        </authorList>
    </citation>
    <scope>NUCLEOTIDE SEQUENCE [LARGE SCALE GENOMIC DNA]</scope>
    <source>
        <strain evidence="1 2">IAM M-71</strain>
    </source>
</reference>
<accession>A0A1U7IKJ5</accession>
<evidence type="ECO:0000313" key="1">
    <source>
        <dbReference type="EMBL" id="OKH37674.1"/>
    </source>
</evidence>